<sequence length="380" mass="41132">MLIGLVAKSRTSALVTASLWRRGPALHRTMAMLKSLELNGKQCKSYAIWDAKSKEALLLDPLRDAASTYLAFLAYHGLRLKYVADTHSHADHISAGFKLKTLTGAQYVMSRHAPAPSVDIHLKDGDTLTLGDNTVQVLATPGHTPDCISLYTGTQVFTGDALFVSGCGRTDFAGGDAHQAYDSIMKLFALPDDTVLFPGHDYRFNTQSTIGTEKATNPRCAVTGANKKTREDFVHIMNNLNLPLPDKIMEALQINTSALEDNQINLPTYPQLASVRQIDPSDLKSMVFAPSPSQKPLVIDVREPSEFSSAGEGACVPGSINIPVKQLASRIGEIKSRKMDLVVCVCRVGVRSNTAASILIGLQFDNVYSLKGGVLAYNKA</sequence>
<dbReference type="GO" id="GO:0046872">
    <property type="term" value="F:metal ion binding"/>
    <property type="evidence" value="ECO:0007669"/>
    <property type="project" value="UniProtKB-KW"/>
</dbReference>
<dbReference type="PROSITE" id="PS50206">
    <property type="entry name" value="RHODANESE_3"/>
    <property type="match status" value="1"/>
</dbReference>
<dbReference type="InterPro" id="IPR001279">
    <property type="entry name" value="Metallo-B-lactamas"/>
</dbReference>
<reference evidence="3 4" key="1">
    <citation type="journal article" date="2019" name="Sci. Rep.">
        <title>Comparative genomics of chytrid fungi reveal insights into the obligate biotrophic and pathogenic lifestyle of Synchytrium endobioticum.</title>
        <authorList>
            <person name="van de Vossenberg B.T.L.H."/>
            <person name="Warris S."/>
            <person name="Nguyen H.D.T."/>
            <person name="van Gent-Pelzer M.P.E."/>
            <person name="Joly D.L."/>
            <person name="van de Geest H.C."/>
            <person name="Bonants P.J.M."/>
            <person name="Smith D.S."/>
            <person name="Levesque C.A."/>
            <person name="van der Lee T.A.J."/>
        </authorList>
    </citation>
    <scope>NUCLEOTIDE SEQUENCE [LARGE SCALE GENOMIC DNA]</scope>
    <source>
        <strain evidence="3 4">MB42</strain>
    </source>
</reference>
<dbReference type="Gene3D" id="3.40.250.10">
    <property type="entry name" value="Rhodanese-like domain"/>
    <property type="match status" value="1"/>
</dbReference>
<name>A0A507DHD3_9FUNG</name>
<evidence type="ECO:0000313" key="3">
    <source>
        <dbReference type="EMBL" id="TPX50725.1"/>
    </source>
</evidence>
<dbReference type="SUPFAM" id="SSF56281">
    <property type="entry name" value="Metallo-hydrolase/oxidoreductase"/>
    <property type="match status" value="1"/>
</dbReference>
<evidence type="ECO:0000313" key="4">
    <source>
        <dbReference type="Proteomes" id="UP000317494"/>
    </source>
</evidence>
<evidence type="ECO:0000256" key="1">
    <source>
        <dbReference type="ARBA" id="ARBA00022723"/>
    </source>
</evidence>
<dbReference type="SMART" id="SM00450">
    <property type="entry name" value="RHOD"/>
    <property type="match status" value="1"/>
</dbReference>
<comment type="caution">
    <text evidence="3">The sequence shown here is derived from an EMBL/GenBank/DDBJ whole genome shotgun (WGS) entry which is preliminary data.</text>
</comment>
<dbReference type="PANTHER" id="PTHR43084:SF1">
    <property type="entry name" value="PERSULFIDE DIOXYGENASE ETHE1, MITOCHONDRIAL"/>
    <property type="match status" value="1"/>
</dbReference>
<keyword evidence="4" id="KW-1185">Reference proteome</keyword>
<dbReference type="AlphaFoldDB" id="A0A507DHD3"/>
<organism evidence="3 4">
    <name type="scientific">Synchytrium endobioticum</name>
    <dbReference type="NCBI Taxonomy" id="286115"/>
    <lineage>
        <taxon>Eukaryota</taxon>
        <taxon>Fungi</taxon>
        <taxon>Fungi incertae sedis</taxon>
        <taxon>Chytridiomycota</taxon>
        <taxon>Chytridiomycota incertae sedis</taxon>
        <taxon>Chytridiomycetes</taxon>
        <taxon>Synchytriales</taxon>
        <taxon>Synchytriaceae</taxon>
        <taxon>Synchytrium</taxon>
    </lineage>
</organism>
<feature type="domain" description="Rhodanese" evidence="2">
    <location>
        <begin position="292"/>
        <end position="379"/>
    </location>
</feature>
<protein>
    <recommendedName>
        <fullName evidence="2">Rhodanese domain-containing protein</fullName>
    </recommendedName>
</protein>
<dbReference type="GO" id="GO:0006749">
    <property type="term" value="P:glutathione metabolic process"/>
    <property type="evidence" value="ECO:0007669"/>
    <property type="project" value="InterPro"/>
</dbReference>
<dbReference type="CDD" id="cd07724">
    <property type="entry name" value="POD-like_MBL-fold"/>
    <property type="match status" value="1"/>
</dbReference>
<evidence type="ECO:0000259" key="2">
    <source>
        <dbReference type="PROSITE" id="PS50206"/>
    </source>
</evidence>
<dbReference type="GO" id="GO:0050313">
    <property type="term" value="F:sulfur dioxygenase activity"/>
    <property type="evidence" value="ECO:0007669"/>
    <property type="project" value="InterPro"/>
</dbReference>
<keyword evidence="1" id="KW-0479">Metal-binding</keyword>
<dbReference type="InterPro" id="IPR051682">
    <property type="entry name" value="Mito_Persulfide_Diox"/>
</dbReference>
<dbReference type="InterPro" id="IPR044528">
    <property type="entry name" value="POD-like_MBL-fold"/>
</dbReference>
<dbReference type="Proteomes" id="UP000317494">
    <property type="component" value="Unassembled WGS sequence"/>
</dbReference>
<dbReference type="SUPFAM" id="SSF52821">
    <property type="entry name" value="Rhodanese/Cell cycle control phosphatase"/>
    <property type="match status" value="1"/>
</dbReference>
<dbReference type="SMART" id="SM00849">
    <property type="entry name" value="Lactamase_B"/>
    <property type="match status" value="1"/>
</dbReference>
<gene>
    <name evidence="3" type="ORF">SeMB42_g02164</name>
</gene>
<dbReference type="InterPro" id="IPR036866">
    <property type="entry name" value="RibonucZ/Hydroxyglut_hydro"/>
</dbReference>
<dbReference type="GO" id="GO:0070813">
    <property type="term" value="P:hydrogen sulfide metabolic process"/>
    <property type="evidence" value="ECO:0007669"/>
    <property type="project" value="TreeGrafter"/>
</dbReference>
<accession>A0A507DHD3</accession>
<dbReference type="InterPro" id="IPR036873">
    <property type="entry name" value="Rhodanese-like_dom_sf"/>
</dbReference>
<dbReference type="PANTHER" id="PTHR43084">
    <property type="entry name" value="PERSULFIDE DIOXYGENASE ETHE1"/>
    <property type="match status" value="1"/>
</dbReference>
<dbReference type="Pfam" id="PF00581">
    <property type="entry name" value="Rhodanese"/>
    <property type="match status" value="1"/>
</dbReference>
<dbReference type="CDD" id="cd00158">
    <property type="entry name" value="RHOD"/>
    <property type="match status" value="1"/>
</dbReference>
<dbReference type="Pfam" id="PF00753">
    <property type="entry name" value="Lactamase_B"/>
    <property type="match status" value="1"/>
</dbReference>
<dbReference type="VEuPathDB" id="FungiDB:SeMB42_g02164"/>
<proteinExistence type="predicted"/>
<dbReference type="InterPro" id="IPR001763">
    <property type="entry name" value="Rhodanese-like_dom"/>
</dbReference>
<dbReference type="Gene3D" id="3.60.15.10">
    <property type="entry name" value="Ribonuclease Z/Hydroxyacylglutathione hydrolase-like"/>
    <property type="match status" value="1"/>
</dbReference>
<dbReference type="STRING" id="286115.A0A507DHD3"/>
<dbReference type="EMBL" id="QEAN01000063">
    <property type="protein sequence ID" value="TPX50725.1"/>
    <property type="molecule type" value="Genomic_DNA"/>
</dbReference>